<evidence type="ECO:0000259" key="8">
    <source>
        <dbReference type="Pfam" id="PF17766"/>
    </source>
</evidence>
<comment type="caution">
    <text evidence="6">Lacks conserved residue(s) required for the propagation of feature annotation.</text>
</comment>
<dbReference type="PROSITE" id="PS51892">
    <property type="entry name" value="SUBTILASE"/>
    <property type="match status" value="1"/>
</dbReference>
<sequence>MAPKAHLAIYKIITSADLLRCIDQAIRDHVDVLSISQGSGRAFIYNKIVIGSFAASAEGIVTSAAVPNNGPDKNLVDNDAPWIITVGACTTDRRITAVVKLGDGREFFGESLWKENGYATPQLPLLNIGACSLDIEKHDVVGKIVMCDNTNNIGETVRKAGGLAMIGISRKANTTKVEANVIPTSQITSDDGKKIEEYFSSSPNPTAAIIVRGTEFGIKPAPTVATFSGRGPSLQNGGIIKPDIIAPGVNILTAVPTQGGSNSTKKEAPYYFTSGTSLAAPHVAGIVALLKNNHPMWSPAAIQSAIMTTAESKANDGNPIKDQSGGKKASVFDMGSGMVNPVAANNPGLIYDIKHHDYIRYLCGSGLFSDDDVNIIVRGNISCSNIRGIKPEELNYPSIGVTLSANSPTVIVKRTVTNVGEADDVYKLSFNDLKGVRLDVSPQVLSFKTVGETKSYNVTISFKTIPMPPGDYSEGQLEWDSGKYLVRSPIAVTFV</sequence>
<evidence type="ECO:0000256" key="1">
    <source>
        <dbReference type="ARBA" id="ARBA00011073"/>
    </source>
</evidence>
<dbReference type="InterPro" id="IPR041469">
    <property type="entry name" value="Subtilisin-like_FN3"/>
</dbReference>
<gene>
    <name evidence="9" type="ORF">HPP92_000071</name>
</gene>
<feature type="domain" description="Subtilisin-like protease fibronectin type-III" evidence="8">
    <location>
        <begin position="393"/>
        <end position="492"/>
    </location>
</feature>
<evidence type="ECO:0000313" key="10">
    <source>
        <dbReference type="Proteomes" id="UP000636800"/>
    </source>
</evidence>
<keyword evidence="3" id="KW-0732">Signal</keyword>
<keyword evidence="4" id="KW-0378">Hydrolase</keyword>
<dbReference type="EMBL" id="JADCNL010000001">
    <property type="protein sequence ID" value="KAG0495380.1"/>
    <property type="molecule type" value="Genomic_DNA"/>
</dbReference>
<name>A0A835RN44_VANPL</name>
<feature type="domain" description="Peptidase S8/S53" evidence="7">
    <location>
        <begin position="2"/>
        <end position="315"/>
    </location>
</feature>
<dbReference type="PANTHER" id="PTHR10795">
    <property type="entry name" value="PROPROTEIN CONVERTASE SUBTILISIN/KEXIN"/>
    <property type="match status" value="1"/>
</dbReference>
<reference evidence="9 10" key="1">
    <citation type="journal article" date="2020" name="Nat. Food">
        <title>A phased Vanilla planifolia genome enables genetic improvement of flavour and production.</title>
        <authorList>
            <person name="Hasing T."/>
            <person name="Tang H."/>
            <person name="Brym M."/>
            <person name="Khazi F."/>
            <person name="Huang T."/>
            <person name="Chambers A.H."/>
        </authorList>
    </citation>
    <scope>NUCLEOTIDE SEQUENCE [LARGE SCALE GENOMIC DNA]</scope>
    <source>
        <tissue evidence="9">Leaf</tissue>
    </source>
</reference>
<evidence type="ECO:0000259" key="7">
    <source>
        <dbReference type="Pfam" id="PF00082"/>
    </source>
</evidence>
<dbReference type="GO" id="GO:0006508">
    <property type="term" value="P:proteolysis"/>
    <property type="evidence" value="ECO:0007669"/>
    <property type="project" value="UniProtKB-KW"/>
</dbReference>
<dbReference type="Gene3D" id="2.60.40.2310">
    <property type="match status" value="1"/>
</dbReference>
<dbReference type="Gene3D" id="3.50.30.30">
    <property type="match status" value="1"/>
</dbReference>
<dbReference type="Pfam" id="PF00082">
    <property type="entry name" value="Peptidase_S8"/>
    <property type="match status" value="1"/>
</dbReference>
<dbReference type="AlphaFoldDB" id="A0A835RN44"/>
<dbReference type="OrthoDB" id="679819at2759"/>
<protein>
    <submittedName>
        <fullName evidence="9">Uncharacterized protein</fullName>
    </submittedName>
</protein>
<evidence type="ECO:0000256" key="4">
    <source>
        <dbReference type="ARBA" id="ARBA00022801"/>
    </source>
</evidence>
<evidence type="ECO:0000256" key="2">
    <source>
        <dbReference type="ARBA" id="ARBA00022670"/>
    </source>
</evidence>
<dbReference type="SUPFAM" id="SSF52743">
    <property type="entry name" value="Subtilisin-like"/>
    <property type="match status" value="1"/>
</dbReference>
<dbReference type="CDD" id="cd02120">
    <property type="entry name" value="PA_subtilisin_like"/>
    <property type="match status" value="1"/>
</dbReference>
<dbReference type="GO" id="GO:0004252">
    <property type="term" value="F:serine-type endopeptidase activity"/>
    <property type="evidence" value="ECO:0007669"/>
    <property type="project" value="InterPro"/>
</dbReference>
<organism evidence="9 10">
    <name type="scientific">Vanilla planifolia</name>
    <name type="common">Vanilla</name>
    <dbReference type="NCBI Taxonomy" id="51239"/>
    <lineage>
        <taxon>Eukaryota</taxon>
        <taxon>Viridiplantae</taxon>
        <taxon>Streptophyta</taxon>
        <taxon>Embryophyta</taxon>
        <taxon>Tracheophyta</taxon>
        <taxon>Spermatophyta</taxon>
        <taxon>Magnoliopsida</taxon>
        <taxon>Liliopsida</taxon>
        <taxon>Asparagales</taxon>
        <taxon>Orchidaceae</taxon>
        <taxon>Vanilloideae</taxon>
        <taxon>Vanilleae</taxon>
        <taxon>Vanilla</taxon>
    </lineage>
</organism>
<comment type="similarity">
    <text evidence="1 6">Belongs to the peptidase S8 family.</text>
</comment>
<evidence type="ECO:0000256" key="5">
    <source>
        <dbReference type="ARBA" id="ARBA00022825"/>
    </source>
</evidence>
<dbReference type="InterPro" id="IPR000209">
    <property type="entry name" value="Peptidase_S8/S53_dom"/>
</dbReference>
<evidence type="ECO:0000256" key="6">
    <source>
        <dbReference type="PROSITE-ProRule" id="PRU01240"/>
    </source>
</evidence>
<dbReference type="PROSITE" id="PS00138">
    <property type="entry name" value="SUBTILASE_SER"/>
    <property type="match status" value="1"/>
</dbReference>
<accession>A0A835RN44</accession>
<dbReference type="InterPro" id="IPR045051">
    <property type="entry name" value="SBT"/>
</dbReference>
<comment type="caution">
    <text evidence="9">The sequence shown here is derived from an EMBL/GenBank/DDBJ whole genome shotgun (WGS) entry which is preliminary data.</text>
</comment>
<keyword evidence="2" id="KW-0645">Protease</keyword>
<dbReference type="InterPro" id="IPR023828">
    <property type="entry name" value="Peptidase_S8_Ser-AS"/>
</dbReference>
<keyword evidence="10" id="KW-1185">Reference proteome</keyword>
<keyword evidence="5" id="KW-0720">Serine protease</keyword>
<dbReference type="Proteomes" id="UP000636800">
    <property type="component" value="Chromosome 1"/>
</dbReference>
<evidence type="ECO:0000313" key="9">
    <source>
        <dbReference type="EMBL" id="KAG0495380.1"/>
    </source>
</evidence>
<dbReference type="Pfam" id="PF17766">
    <property type="entry name" value="fn3_6"/>
    <property type="match status" value="1"/>
</dbReference>
<proteinExistence type="inferred from homology"/>
<dbReference type="InterPro" id="IPR036852">
    <property type="entry name" value="Peptidase_S8/S53_dom_sf"/>
</dbReference>
<evidence type="ECO:0000256" key="3">
    <source>
        <dbReference type="ARBA" id="ARBA00022729"/>
    </source>
</evidence>
<dbReference type="Gene3D" id="3.40.50.200">
    <property type="entry name" value="Peptidase S8/S53 domain"/>
    <property type="match status" value="1"/>
</dbReference>